<evidence type="ECO:0000313" key="2">
    <source>
        <dbReference type="EMBL" id="RLY04417.1"/>
    </source>
</evidence>
<dbReference type="AlphaFoldDB" id="A0A3L9DWY1"/>
<dbReference type="RefSeq" id="WP_121834799.1">
    <property type="nucleotide sequence ID" value="NZ_CP163513.1"/>
</dbReference>
<reference evidence="2 3" key="1">
    <citation type="submission" date="2018-10" db="EMBL/GenBank/DDBJ databases">
        <title>Streptococcus hillyeri sp. nov., isolated from equine tracheal sample.</title>
        <authorList>
            <person name="Macfadyen A.C."/>
            <person name="Waller A."/>
            <person name="Paterson G.K."/>
        </authorList>
    </citation>
    <scope>NUCLEOTIDE SEQUENCE [LARGE SCALE GENOMIC DNA]</scope>
    <source>
        <strain evidence="2 3">28462</strain>
    </source>
</reference>
<sequence>MRDNTKRDKHRKLKWFVAGSALTLAGFIAIPTLIQKYGNKVYKDSLKNDEIDFDEMGPEIVPFENKFMEEE</sequence>
<dbReference type="OrthoDB" id="2053652at2"/>
<keyword evidence="1" id="KW-1133">Transmembrane helix</keyword>
<dbReference type="Proteomes" id="UP000279194">
    <property type="component" value="Unassembled WGS sequence"/>
</dbReference>
<proteinExistence type="predicted"/>
<organism evidence="2 3">
    <name type="scientific">Streptococcus hillyeri</name>
    <dbReference type="NCBI Taxonomy" id="2282420"/>
    <lineage>
        <taxon>Bacteria</taxon>
        <taxon>Bacillati</taxon>
        <taxon>Bacillota</taxon>
        <taxon>Bacilli</taxon>
        <taxon>Lactobacillales</taxon>
        <taxon>Streptococcaceae</taxon>
        <taxon>Streptococcus</taxon>
    </lineage>
</organism>
<keyword evidence="1" id="KW-0812">Transmembrane</keyword>
<evidence type="ECO:0000256" key="1">
    <source>
        <dbReference type="SAM" id="Phobius"/>
    </source>
</evidence>
<accession>A0A3L9DWY1</accession>
<keyword evidence="3" id="KW-1185">Reference proteome</keyword>
<keyword evidence="1" id="KW-0472">Membrane</keyword>
<gene>
    <name evidence="2" type="ORF">EAF07_02965</name>
</gene>
<evidence type="ECO:0000313" key="3">
    <source>
        <dbReference type="Proteomes" id="UP000279194"/>
    </source>
</evidence>
<dbReference type="EMBL" id="RCVM01000003">
    <property type="protein sequence ID" value="RLY04417.1"/>
    <property type="molecule type" value="Genomic_DNA"/>
</dbReference>
<comment type="caution">
    <text evidence="2">The sequence shown here is derived from an EMBL/GenBank/DDBJ whole genome shotgun (WGS) entry which is preliminary data.</text>
</comment>
<feature type="transmembrane region" description="Helical" evidence="1">
    <location>
        <begin position="12"/>
        <end position="34"/>
    </location>
</feature>
<protein>
    <submittedName>
        <fullName evidence="2">Uncharacterized protein</fullName>
    </submittedName>
</protein>
<name>A0A3L9DWY1_9STRE</name>